<keyword evidence="3" id="KW-1185">Reference proteome</keyword>
<protein>
    <recommendedName>
        <fullName evidence="4">Secreted protein</fullName>
    </recommendedName>
</protein>
<comment type="caution">
    <text evidence="2">The sequence shown here is derived from an EMBL/GenBank/DDBJ whole genome shotgun (WGS) entry which is preliminary data.</text>
</comment>
<evidence type="ECO:0000256" key="1">
    <source>
        <dbReference type="SAM" id="MobiDB-lite"/>
    </source>
</evidence>
<sequence>MQHLTAVLSTSVRAAILCHWRACCSVTREDTRLGNGAQQRLDGEERAERTRLGNGAQQRLDEEERAECLGNDARQSFDASQHRRTPQR</sequence>
<evidence type="ECO:0000313" key="2">
    <source>
        <dbReference type="EMBL" id="KAJ1215414.1"/>
    </source>
</evidence>
<dbReference type="AlphaFoldDB" id="A0AAV7WQA6"/>
<dbReference type="EMBL" id="JANPWB010000001">
    <property type="protein sequence ID" value="KAJ1215414.1"/>
    <property type="molecule type" value="Genomic_DNA"/>
</dbReference>
<accession>A0AAV7WQA6</accession>
<organism evidence="2 3">
    <name type="scientific">Pleurodeles waltl</name>
    <name type="common">Iberian ribbed newt</name>
    <dbReference type="NCBI Taxonomy" id="8319"/>
    <lineage>
        <taxon>Eukaryota</taxon>
        <taxon>Metazoa</taxon>
        <taxon>Chordata</taxon>
        <taxon>Craniata</taxon>
        <taxon>Vertebrata</taxon>
        <taxon>Euteleostomi</taxon>
        <taxon>Amphibia</taxon>
        <taxon>Batrachia</taxon>
        <taxon>Caudata</taxon>
        <taxon>Salamandroidea</taxon>
        <taxon>Salamandridae</taxon>
        <taxon>Pleurodelinae</taxon>
        <taxon>Pleurodeles</taxon>
    </lineage>
</organism>
<feature type="region of interest" description="Disordered" evidence="1">
    <location>
        <begin position="34"/>
        <end position="88"/>
    </location>
</feature>
<evidence type="ECO:0008006" key="4">
    <source>
        <dbReference type="Google" id="ProtNLM"/>
    </source>
</evidence>
<proteinExistence type="predicted"/>
<evidence type="ECO:0000313" key="3">
    <source>
        <dbReference type="Proteomes" id="UP001066276"/>
    </source>
</evidence>
<name>A0AAV7WQA6_PLEWA</name>
<gene>
    <name evidence="2" type="ORF">NDU88_003023</name>
</gene>
<reference evidence="2" key="1">
    <citation type="journal article" date="2022" name="bioRxiv">
        <title>Sequencing and chromosome-scale assembly of the giantPleurodeles waltlgenome.</title>
        <authorList>
            <person name="Brown T."/>
            <person name="Elewa A."/>
            <person name="Iarovenko S."/>
            <person name="Subramanian E."/>
            <person name="Araus A.J."/>
            <person name="Petzold A."/>
            <person name="Susuki M."/>
            <person name="Suzuki K.-i.T."/>
            <person name="Hayashi T."/>
            <person name="Toyoda A."/>
            <person name="Oliveira C."/>
            <person name="Osipova E."/>
            <person name="Leigh N.D."/>
            <person name="Simon A."/>
            <person name="Yun M.H."/>
        </authorList>
    </citation>
    <scope>NUCLEOTIDE SEQUENCE</scope>
    <source>
        <strain evidence="2">20211129_DDA</strain>
        <tissue evidence="2">Liver</tissue>
    </source>
</reference>
<dbReference type="Proteomes" id="UP001066276">
    <property type="component" value="Chromosome 1_1"/>
</dbReference>
<feature type="compositionally biased region" description="Basic and acidic residues" evidence="1">
    <location>
        <begin position="41"/>
        <end position="51"/>
    </location>
</feature>